<dbReference type="PANTHER" id="PTHR40394:SF2">
    <property type="entry name" value="QUINOL:CYTOCHROME C OXIDOREDUCTASE MEMBRANE PROTEIN"/>
    <property type="match status" value="1"/>
</dbReference>
<keyword evidence="1 4" id="KW-0349">Heme</keyword>
<feature type="signal peptide" evidence="5">
    <location>
        <begin position="1"/>
        <end position="24"/>
    </location>
</feature>
<evidence type="ECO:0000256" key="1">
    <source>
        <dbReference type="ARBA" id="ARBA00022617"/>
    </source>
</evidence>
<proteinExistence type="predicted"/>
<evidence type="ECO:0000256" key="2">
    <source>
        <dbReference type="ARBA" id="ARBA00022723"/>
    </source>
</evidence>
<keyword evidence="5" id="KW-0732">Signal</keyword>
<dbReference type="SUPFAM" id="SSF46626">
    <property type="entry name" value="Cytochrome c"/>
    <property type="match status" value="1"/>
</dbReference>
<reference evidence="8" key="1">
    <citation type="submission" date="2017-08" db="EMBL/GenBank/DDBJ databases">
        <authorList>
            <person name="Grouzdev D.S."/>
            <person name="Gaisin V.A."/>
            <person name="Rysina M.S."/>
            <person name="Gorlenko V.M."/>
        </authorList>
    </citation>
    <scope>NUCLEOTIDE SEQUENCE [LARGE SCALE GENOMIC DNA]</scope>
    <source>
        <strain evidence="8">Kir15-3F</strain>
    </source>
</reference>
<dbReference type="EMBL" id="NQWI01000036">
    <property type="protein sequence ID" value="PDW03226.1"/>
    <property type="molecule type" value="Genomic_DNA"/>
</dbReference>
<keyword evidence="8" id="KW-1185">Reference proteome</keyword>
<dbReference type="PROSITE" id="PS51007">
    <property type="entry name" value="CYTC"/>
    <property type="match status" value="1"/>
</dbReference>
<dbReference type="PANTHER" id="PTHR40394">
    <property type="entry name" value="LIPOPROTEIN-RELATED"/>
    <property type="match status" value="1"/>
</dbReference>
<comment type="caution">
    <text evidence="7">The sequence shown here is derived from an EMBL/GenBank/DDBJ whole genome shotgun (WGS) entry which is preliminary data.</text>
</comment>
<accession>A0A2A6RK12</accession>
<dbReference type="AlphaFoldDB" id="A0A2A6RK12"/>
<feature type="chain" id="PRO_5013354994" evidence="5">
    <location>
        <begin position="25"/>
        <end position="193"/>
    </location>
</feature>
<dbReference type="InterPro" id="IPR009056">
    <property type="entry name" value="Cyt_c-like_dom"/>
</dbReference>
<dbReference type="InterPro" id="IPR036909">
    <property type="entry name" value="Cyt_c-like_dom_sf"/>
</dbReference>
<protein>
    <submittedName>
        <fullName evidence="7">Quinol:cytochrome C oxidoreductase</fullName>
    </submittedName>
</protein>
<sequence>MSFPMSKSTIIRLAWLPLCLLLVACHTDMYDQPRYSANQPSDFFEDGRSMRPPPPNTVAMGTFDPNSAMFSGRLEGDLVAELPMELTAELLAHGQTRYNAFCAPCHGLTGAGNGVAAYRGGMQVPTLHDERLRTAPIGYYFDVITNGVNRMYSYAHRIPPEDRWAIAAYTRALQLSQYTVAEALHAEELAELP</sequence>
<evidence type="ECO:0000256" key="4">
    <source>
        <dbReference type="PROSITE-ProRule" id="PRU00433"/>
    </source>
</evidence>
<dbReference type="Pfam" id="PF13442">
    <property type="entry name" value="Cytochrome_CBB3"/>
    <property type="match status" value="1"/>
</dbReference>
<evidence type="ECO:0000256" key="3">
    <source>
        <dbReference type="ARBA" id="ARBA00023004"/>
    </source>
</evidence>
<feature type="domain" description="Cytochrome c" evidence="6">
    <location>
        <begin position="89"/>
        <end position="174"/>
    </location>
</feature>
<evidence type="ECO:0000313" key="8">
    <source>
        <dbReference type="Proteomes" id="UP000220527"/>
    </source>
</evidence>
<gene>
    <name evidence="7" type="ORF">CJ255_09905</name>
</gene>
<dbReference type="GO" id="GO:0009055">
    <property type="term" value="F:electron transfer activity"/>
    <property type="evidence" value="ECO:0007669"/>
    <property type="project" value="InterPro"/>
</dbReference>
<evidence type="ECO:0000313" key="7">
    <source>
        <dbReference type="EMBL" id="PDW03226.1"/>
    </source>
</evidence>
<keyword evidence="2 4" id="KW-0479">Metal-binding</keyword>
<dbReference type="Gene3D" id="1.10.760.10">
    <property type="entry name" value="Cytochrome c-like domain"/>
    <property type="match status" value="1"/>
</dbReference>
<evidence type="ECO:0000259" key="6">
    <source>
        <dbReference type="PROSITE" id="PS51007"/>
    </source>
</evidence>
<dbReference type="Proteomes" id="UP000220527">
    <property type="component" value="Unassembled WGS sequence"/>
</dbReference>
<dbReference type="GO" id="GO:0046872">
    <property type="term" value="F:metal ion binding"/>
    <property type="evidence" value="ECO:0007669"/>
    <property type="project" value="UniProtKB-KW"/>
</dbReference>
<dbReference type="GO" id="GO:0020037">
    <property type="term" value="F:heme binding"/>
    <property type="evidence" value="ECO:0007669"/>
    <property type="project" value="InterPro"/>
</dbReference>
<name>A0A2A6RK12_9CHLR</name>
<keyword evidence="3 4" id="KW-0408">Iron</keyword>
<dbReference type="PROSITE" id="PS51257">
    <property type="entry name" value="PROKAR_LIPOPROTEIN"/>
    <property type="match status" value="1"/>
</dbReference>
<evidence type="ECO:0000256" key="5">
    <source>
        <dbReference type="SAM" id="SignalP"/>
    </source>
</evidence>
<organism evidence="7 8">
    <name type="scientific">Candidatus Viridilinea mediisalina</name>
    <dbReference type="NCBI Taxonomy" id="2024553"/>
    <lineage>
        <taxon>Bacteria</taxon>
        <taxon>Bacillati</taxon>
        <taxon>Chloroflexota</taxon>
        <taxon>Chloroflexia</taxon>
        <taxon>Chloroflexales</taxon>
        <taxon>Chloroflexineae</taxon>
        <taxon>Oscillochloridaceae</taxon>
        <taxon>Candidatus Viridilinea</taxon>
    </lineage>
</organism>
<dbReference type="OrthoDB" id="335174at2"/>